<dbReference type="InterPro" id="IPR019587">
    <property type="entry name" value="Polyketide_cyclase/dehydratase"/>
</dbReference>
<comment type="caution">
    <text evidence="1">The sequence shown here is derived from an EMBL/GenBank/DDBJ whole genome shotgun (WGS) entry which is preliminary data.</text>
</comment>
<organism evidence="1 2">
    <name type="scientific">Agaribacillus aureus</name>
    <dbReference type="NCBI Taxonomy" id="3051825"/>
    <lineage>
        <taxon>Bacteria</taxon>
        <taxon>Pseudomonadati</taxon>
        <taxon>Bacteroidota</taxon>
        <taxon>Cytophagia</taxon>
        <taxon>Cytophagales</taxon>
        <taxon>Splendidivirgaceae</taxon>
        <taxon>Agaribacillus</taxon>
    </lineage>
</organism>
<dbReference type="Proteomes" id="UP001172083">
    <property type="component" value="Unassembled WGS sequence"/>
</dbReference>
<gene>
    <name evidence="1" type="ORF">QQ020_18640</name>
</gene>
<reference evidence="1" key="1">
    <citation type="submission" date="2023-06" db="EMBL/GenBank/DDBJ databases">
        <title>Genomic of Agaribacillus aureum.</title>
        <authorList>
            <person name="Wang G."/>
        </authorList>
    </citation>
    <scope>NUCLEOTIDE SEQUENCE</scope>
    <source>
        <strain evidence="1">BMA12</strain>
    </source>
</reference>
<dbReference type="CDD" id="cd07812">
    <property type="entry name" value="SRPBCC"/>
    <property type="match status" value="1"/>
</dbReference>
<accession>A0ABT8LCM7</accession>
<dbReference type="SUPFAM" id="SSF55961">
    <property type="entry name" value="Bet v1-like"/>
    <property type="match status" value="1"/>
</dbReference>
<proteinExistence type="predicted"/>
<evidence type="ECO:0000313" key="2">
    <source>
        <dbReference type="Proteomes" id="UP001172083"/>
    </source>
</evidence>
<dbReference type="Pfam" id="PF10604">
    <property type="entry name" value="Polyketide_cyc2"/>
    <property type="match status" value="1"/>
</dbReference>
<name>A0ABT8LCM7_9BACT</name>
<keyword evidence="2" id="KW-1185">Reference proteome</keyword>
<evidence type="ECO:0000313" key="1">
    <source>
        <dbReference type="EMBL" id="MDN5214101.1"/>
    </source>
</evidence>
<dbReference type="EMBL" id="JAUJEB010000004">
    <property type="protein sequence ID" value="MDN5214101.1"/>
    <property type="molecule type" value="Genomic_DNA"/>
</dbReference>
<dbReference type="Gene3D" id="3.30.530.20">
    <property type="match status" value="1"/>
</dbReference>
<protein>
    <submittedName>
        <fullName evidence="1">SRPBCC family protein</fullName>
    </submittedName>
</protein>
<dbReference type="RefSeq" id="WP_346759438.1">
    <property type="nucleotide sequence ID" value="NZ_JAUJEB010000004.1"/>
</dbReference>
<sequence>MKVETKITINATARQVWEIFTDDTLLSQWLQGFKSIKTISGEPLQQGSKHQMTFTEGNKEMVFIETVTKCVYGKEYAFNLSHENLVSQNAVLLTEHNGKTELCQKTHMKPHKFIVKLILPFMKRAIRKRNCGNLERLKTLVENQRNPINS</sequence>
<dbReference type="InterPro" id="IPR023393">
    <property type="entry name" value="START-like_dom_sf"/>
</dbReference>